<keyword evidence="4" id="KW-0479">Metal-binding</keyword>
<dbReference type="Gene3D" id="1.10.3210.30">
    <property type="match status" value="1"/>
</dbReference>
<dbReference type="PROSITE" id="PS51194">
    <property type="entry name" value="HELICASE_CTER"/>
    <property type="match status" value="1"/>
</dbReference>
<dbReference type="InterPro" id="IPR006483">
    <property type="entry name" value="CRISPR-assoc_Cas3_HD"/>
</dbReference>
<keyword evidence="7" id="KW-0347">Helicase</keyword>
<dbReference type="CDD" id="cd17930">
    <property type="entry name" value="DEXHc_cas3"/>
    <property type="match status" value="1"/>
</dbReference>
<evidence type="ECO:0000256" key="5">
    <source>
        <dbReference type="ARBA" id="ARBA00022741"/>
    </source>
</evidence>
<dbReference type="InterPro" id="IPR011545">
    <property type="entry name" value="DEAD/DEAH_box_helicase_dom"/>
</dbReference>
<dbReference type="GO" id="GO:0005524">
    <property type="term" value="F:ATP binding"/>
    <property type="evidence" value="ECO:0007669"/>
    <property type="project" value="UniProtKB-KW"/>
</dbReference>
<evidence type="ECO:0000256" key="2">
    <source>
        <dbReference type="ARBA" id="ARBA00009046"/>
    </source>
</evidence>
<dbReference type="PANTHER" id="PTHR47962">
    <property type="entry name" value="ATP-DEPENDENT HELICASE LHR-RELATED-RELATED"/>
    <property type="match status" value="1"/>
</dbReference>
<dbReference type="Gene3D" id="3.40.50.300">
    <property type="entry name" value="P-loop containing nucleotide triphosphate hydrolases"/>
    <property type="match status" value="2"/>
</dbReference>
<keyword evidence="5" id="KW-0547">Nucleotide-binding</keyword>
<evidence type="ECO:0000313" key="13">
    <source>
        <dbReference type="EMBL" id="SER55190.1"/>
    </source>
</evidence>
<dbReference type="GO" id="GO:0004386">
    <property type="term" value="F:helicase activity"/>
    <property type="evidence" value="ECO:0007669"/>
    <property type="project" value="UniProtKB-KW"/>
</dbReference>
<dbReference type="SMART" id="SM00487">
    <property type="entry name" value="DEXDc"/>
    <property type="match status" value="1"/>
</dbReference>
<dbReference type="GO" id="GO:0004518">
    <property type="term" value="F:nuclease activity"/>
    <property type="evidence" value="ECO:0007669"/>
    <property type="project" value="UniProtKB-KW"/>
</dbReference>
<dbReference type="InterPro" id="IPR054712">
    <property type="entry name" value="Cas3-like_dom"/>
</dbReference>
<dbReference type="GO" id="GO:0003677">
    <property type="term" value="F:DNA binding"/>
    <property type="evidence" value="ECO:0007669"/>
    <property type="project" value="TreeGrafter"/>
</dbReference>
<dbReference type="CDD" id="cd09641">
    <property type="entry name" value="Cas3''_I"/>
    <property type="match status" value="1"/>
</dbReference>
<evidence type="ECO:0000256" key="6">
    <source>
        <dbReference type="ARBA" id="ARBA00022801"/>
    </source>
</evidence>
<evidence type="ECO:0000256" key="8">
    <source>
        <dbReference type="ARBA" id="ARBA00022840"/>
    </source>
</evidence>
<organism evidence="13 14">
    <name type="scientific">Isobaculum melis</name>
    <dbReference type="NCBI Taxonomy" id="142588"/>
    <lineage>
        <taxon>Bacteria</taxon>
        <taxon>Bacillati</taxon>
        <taxon>Bacillota</taxon>
        <taxon>Bacilli</taxon>
        <taxon>Lactobacillales</taxon>
        <taxon>Carnobacteriaceae</taxon>
        <taxon>Isobaculum</taxon>
    </lineage>
</organism>
<protein>
    <submittedName>
        <fullName evidence="13">CRISPR-associated helicase, Cas3 family</fullName>
    </submittedName>
</protein>
<evidence type="ECO:0000256" key="4">
    <source>
        <dbReference type="ARBA" id="ARBA00022723"/>
    </source>
</evidence>
<dbReference type="GO" id="GO:0046872">
    <property type="term" value="F:metal ion binding"/>
    <property type="evidence" value="ECO:0007669"/>
    <property type="project" value="UniProtKB-KW"/>
</dbReference>
<feature type="domain" description="Helicase ATP-binding" evidence="10">
    <location>
        <begin position="259"/>
        <end position="450"/>
    </location>
</feature>
<evidence type="ECO:0000259" key="10">
    <source>
        <dbReference type="PROSITE" id="PS51192"/>
    </source>
</evidence>
<dbReference type="InterPro" id="IPR006674">
    <property type="entry name" value="HD_domain"/>
</dbReference>
<dbReference type="PROSITE" id="PS51643">
    <property type="entry name" value="HD_CAS3"/>
    <property type="match status" value="1"/>
</dbReference>
<gene>
    <name evidence="13" type="ORF">SAMN04488559_101334</name>
</gene>
<dbReference type="OrthoDB" id="9810236at2"/>
<feature type="domain" description="HD Cas3-type" evidence="12">
    <location>
        <begin position="9"/>
        <end position="206"/>
    </location>
</feature>
<keyword evidence="9" id="KW-0051">Antiviral defense</keyword>
<comment type="similarity">
    <text evidence="2">In the central section; belongs to the CRISPR-associated helicase Cas3 family.</text>
</comment>
<dbReference type="Pfam" id="PF00270">
    <property type="entry name" value="DEAD"/>
    <property type="match status" value="1"/>
</dbReference>
<dbReference type="InterPro" id="IPR001650">
    <property type="entry name" value="Helicase_C-like"/>
</dbReference>
<reference evidence="13 14" key="1">
    <citation type="submission" date="2016-10" db="EMBL/GenBank/DDBJ databases">
        <authorList>
            <person name="de Groot N.N."/>
        </authorList>
    </citation>
    <scope>NUCLEOTIDE SEQUENCE [LARGE SCALE GENOMIC DNA]</scope>
    <source>
        <strain evidence="13 14">DSM 13760</strain>
    </source>
</reference>
<dbReference type="PROSITE" id="PS51192">
    <property type="entry name" value="HELICASE_ATP_BIND_1"/>
    <property type="match status" value="1"/>
</dbReference>
<dbReference type="InterPro" id="IPR006474">
    <property type="entry name" value="Helicase_Cas3_CRISPR-ass_core"/>
</dbReference>
<dbReference type="GO" id="GO:0016887">
    <property type="term" value="F:ATP hydrolysis activity"/>
    <property type="evidence" value="ECO:0007669"/>
    <property type="project" value="TreeGrafter"/>
</dbReference>
<dbReference type="CDD" id="cd18785">
    <property type="entry name" value="SF2_C"/>
    <property type="match status" value="1"/>
</dbReference>
<evidence type="ECO:0000256" key="1">
    <source>
        <dbReference type="ARBA" id="ARBA00006847"/>
    </source>
</evidence>
<name>A0A1H9Q423_9LACT</name>
<dbReference type="InterPro" id="IPR014001">
    <property type="entry name" value="Helicase_ATP-bd"/>
</dbReference>
<evidence type="ECO:0000313" key="14">
    <source>
        <dbReference type="Proteomes" id="UP000198948"/>
    </source>
</evidence>
<dbReference type="STRING" id="142588.SAMN04488559_101334"/>
<accession>A0A1H9Q423</accession>
<keyword evidence="8" id="KW-0067">ATP-binding</keyword>
<evidence type="ECO:0000256" key="3">
    <source>
        <dbReference type="ARBA" id="ARBA00022722"/>
    </source>
</evidence>
<dbReference type="Pfam" id="PF22590">
    <property type="entry name" value="Cas3-like_C_2"/>
    <property type="match status" value="1"/>
</dbReference>
<dbReference type="Pfam" id="PF01966">
    <property type="entry name" value="HD"/>
    <property type="match status" value="1"/>
</dbReference>
<keyword evidence="3" id="KW-0540">Nuclease</keyword>
<sequence>MFIAHIRKEDGKKQLLKDHLKESAILSGNWGRKIGLEKTCYLAGLLHDLGKYSDAFQIYLKQAVAAPTSVVRGSVDHSTAGGKLLFDICHKDSHDPFSLILAELVGNAIISHHSSRGLQDFFVPEGEAKSDYLDRVQEKEVEEYDIIKNRFFEEVLPESEFKLKINQAKEELKRLYQTDGKITITSNTTFFILKFVYSSLLDADRTNTMLFEEKREHELVINKELLKAYNQRLEEKVSLFTADTPINQLRGQMSEQCKKFSERDTGIYTLSIPTGGGKTLASLRFGLNHAIKHSKERIIYVVPFTTIIEQNATIVREILQDEVNILEHHSNVFKETEIFEHTAEQEEAERKQALLKDNWEAPIIFTTMVQFLNTIYSKGTRNPRRFHNLTNAVIIFDETQGVPTNCTYLFNETLNFLKEYGDTTSVLCTATQPSLEYVRKELKKDEDGEMIANLSEVERHFKRVDVIDKTKLESWSVEALADFSQDILEEKDSLLVILNTKSAVRRLYQYIKEKCVTDVKLYHLSTSMCAAHRKKLLDEIKEKLENKERILCITTQLIEAGVDISFQSVIRAVAGLDSIAQAAGRCNRNGEEKKQSVYLVNLSEELEKLDKLPEIAQGKEITMQLLREYRERGENSADLLSYATQKNYFQRYYKQFEHTLGYPVKGNSLILFDLLGNNENAVLHFKRSYGFVPTLAFKSSPKTIGKYFKVIDSPTRTVLVPYKEGKELIADLNGELRPEEYAPNLKKSQQYTVNLFRYELDELQKNGAIYPLLNGDIYALEESAYSNEFGVDLSVLAESTTLII</sequence>
<dbReference type="NCBIfam" id="TIGR01587">
    <property type="entry name" value="cas3_core"/>
    <property type="match status" value="1"/>
</dbReference>
<dbReference type="SUPFAM" id="SSF109604">
    <property type="entry name" value="HD-domain/PDEase-like"/>
    <property type="match status" value="1"/>
</dbReference>
<evidence type="ECO:0000256" key="9">
    <source>
        <dbReference type="ARBA" id="ARBA00023118"/>
    </source>
</evidence>
<evidence type="ECO:0000256" key="7">
    <source>
        <dbReference type="ARBA" id="ARBA00022806"/>
    </source>
</evidence>
<dbReference type="EMBL" id="FOHA01000001">
    <property type="protein sequence ID" value="SER55190.1"/>
    <property type="molecule type" value="Genomic_DNA"/>
</dbReference>
<comment type="similarity">
    <text evidence="1">In the N-terminal section; belongs to the CRISPR-associated nuclease Cas3-HD family.</text>
</comment>
<dbReference type="PANTHER" id="PTHR47962:SF5">
    <property type="entry name" value="ATP-DEPENDENT HELICASE LHR-RELATED"/>
    <property type="match status" value="1"/>
</dbReference>
<dbReference type="SUPFAM" id="SSF52540">
    <property type="entry name" value="P-loop containing nucleoside triphosphate hydrolases"/>
    <property type="match status" value="1"/>
</dbReference>
<keyword evidence="6" id="KW-0378">Hydrolase</keyword>
<proteinExistence type="inferred from homology"/>
<dbReference type="Proteomes" id="UP000198948">
    <property type="component" value="Unassembled WGS sequence"/>
</dbReference>
<dbReference type="InterPro" id="IPR038257">
    <property type="entry name" value="CRISPR-assoc_Cas3_HD_sf"/>
</dbReference>
<dbReference type="NCBIfam" id="TIGR01596">
    <property type="entry name" value="cas3_HD"/>
    <property type="match status" value="1"/>
</dbReference>
<dbReference type="GO" id="GO:0051607">
    <property type="term" value="P:defense response to virus"/>
    <property type="evidence" value="ECO:0007669"/>
    <property type="project" value="UniProtKB-KW"/>
</dbReference>
<evidence type="ECO:0000259" key="12">
    <source>
        <dbReference type="PROSITE" id="PS51643"/>
    </source>
</evidence>
<dbReference type="InterPro" id="IPR027417">
    <property type="entry name" value="P-loop_NTPase"/>
</dbReference>
<keyword evidence="14" id="KW-1185">Reference proteome</keyword>
<dbReference type="InterPro" id="IPR052511">
    <property type="entry name" value="ATP-dep_Helicase"/>
</dbReference>
<dbReference type="RefSeq" id="WP_092649598.1">
    <property type="nucleotide sequence ID" value="NZ_FOHA01000001.1"/>
</dbReference>
<dbReference type="AlphaFoldDB" id="A0A1H9Q423"/>
<feature type="domain" description="Helicase C-terminal" evidence="11">
    <location>
        <begin position="482"/>
        <end position="633"/>
    </location>
</feature>
<evidence type="ECO:0000259" key="11">
    <source>
        <dbReference type="PROSITE" id="PS51194"/>
    </source>
</evidence>